<keyword evidence="9" id="KW-1185">Reference proteome</keyword>
<evidence type="ECO:0000313" key="9">
    <source>
        <dbReference type="Proteomes" id="UP000708148"/>
    </source>
</evidence>
<proteinExistence type="predicted"/>
<dbReference type="InterPro" id="IPR056309">
    <property type="entry name" value="CGL160/ATPI_dom"/>
</dbReference>
<evidence type="ECO:0000313" key="8">
    <source>
        <dbReference type="EMBL" id="CAD7704835.1"/>
    </source>
</evidence>
<reference evidence="8" key="1">
    <citation type="submission" date="2020-12" db="EMBL/GenBank/DDBJ databases">
        <authorList>
            <person name="Iha C."/>
        </authorList>
    </citation>
    <scope>NUCLEOTIDE SEQUENCE</scope>
</reference>
<dbReference type="Proteomes" id="UP000708148">
    <property type="component" value="Unassembled WGS sequence"/>
</dbReference>
<accession>A0A8S1JCF7</accession>
<dbReference type="OrthoDB" id="567965at2759"/>
<evidence type="ECO:0000256" key="4">
    <source>
        <dbReference type="ARBA" id="ARBA00023136"/>
    </source>
</evidence>
<organism evidence="8 9">
    <name type="scientific">Ostreobium quekettii</name>
    <dbReference type="NCBI Taxonomy" id="121088"/>
    <lineage>
        <taxon>Eukaryota</taxon>
        <taxon>Viridiplantae</taxon>
        <taxon>Chlorophyta</taxon>
        <taxon>core chlorophytes</taxon>
        <taxon>Ulvophyceae</taxon>
        <taxon>TCBD clade</taxon>
        <taxon>Bryopsidales</taxon>
        <taxon>Ostreobineae</taxon>
        <taxon>Ostreobiaceae</taxon>
        <taxon>Ostreobium</taxon>
    </lineage>
</organism>
<dbReference type="PANTHER" id="PTHR34118:SF6">
    <property type="entry name" value="PROTEIN CONSERVED ONLY IN THE GREEN LINEAGE 160, CHLOROPLASTIC"/>
    <property type="match status" value="1"/>
</dbReference>
<comment type="caution">
    <text evidence="8">The sequence shown here is derived from an EMBL/GenBank/DDBJ whole genome shotgun (WGS) entry which is preliminary data.</text>
</comment>
<sequence length="340" mass="37007">MQRTRAAAFECPCHECRRMAGVRTAATAQARARAGVWCAAKKLPQVGYFSEADPTAEVPPARRKPLDPSDRGGRFDPEFIWNTGWEQEPEEADRSTEEGDQDQKQADSGFLSFSRLADLNSLSNDWSSKIKESGKRDKQRKKAMAEAKAAAEAAAASEAAAPGPVIFPTKRESEAWGRSTKIAYQTAERPPTNPASYEEYESEKTAVVLWTLALTAFGFGSTYYFYTTDIAASYLTGAIGGLLYLRLLGRGVDAIGKEGDGPGGILAQPRLLVPVVLVMVYNRWNTLAATNVGVSLELLPMLVGFFTYKGAMVGKQSLQLFSNLVAEVKGEGKREGTQQD</sequence>
<gene>
    <name evidence="8" type="ORF">OSTQU699_LOCUS10190</name>
</gene>
<keyword evidence="3 6" id="KW-1133">Transmembrane helix</keyword>
<dbReference type="GO" id="GO:0016020">
    <property type="term" value="C:membrane"/>
    <property type="evidence" value="ECO:0007669"/>
    <property type="project" value="UniProtKB-SubCell"/>
</dbReference>
<evidence type="ECO:0000259" key="7">
    <source>
        <dbReference type="Pfam" id="PF24763"/>
    </source>
</evidence>
<dbReference type="AlphaFoldDB" id="A0A8S1JCF7"/>
<name>A0A8S1JCF7_9CHLO</name>
<dbReference type="EMBL" id="CAJHUC010002961">
    <property type="protein sequence ID" value="CAD7704835.1"/>
    <property type="molecule type" value="Genomic_DNA"/>
</dbReference>
<feature type="domain" description="CGL160/ATPI" evidence="7">
    <location>
        <begin position="196"/>
        <end position="312"/>
    </location>
</feature>
<keyword evidence="4 6" id="KW-0472">Membrane</keyword>
<keyword evidence="2 6" id="KW-0812">Transmembrane</keyword>
<evidence type="ECO:0000256" key="6">
    <source>
        <dbReference type="SAM" id="Phobius"/>
    </source>
</evidence>
<evidence type="ECO:0000256" key="2">
    <source>
        <dbReference type="ARBA" id="ARBA00022692"/>
    </source>
</evidence>
<dbReference type="PANTHER" id="PTHR34118">
    <property type="entry name" value="NF-KAPPA-B INHIBITOR-LIKE PROTEIN-RELATED"/>
    <property type="match status" value="1"/>
</dbReference>
<evidence type="ECO:0000256" key="3">
    <source>
        <dbReference type="ARBA" id="ARBA00022989"/>
    </source>
</evidence>
<feature type="transmembrane region" description="Helical" evidence="6">
    <location>
        <begin position="287"/>
        <end position="308"/>
    </location>
</feature>
<feature type="transmembrane region" description="Helical" evidence="6">
    <location>
        <begin position="207"/>
        <end position="226"/>
    </location>
</feature>
<feature type="compositionally biased region" description="Basic and acidic residues" evidence="5">
    <location>
        <begin position="64"/>
        <end position="77"/>
    </location>
</feature>
<feature type="region of interest" description="Disordered" evidence="5">
    <location>
        <begin position="52"/>
        <end position="106"/>
    </location>
</feature>
<feature type="compositionally biased region" description="Basic and acidic residues" evidence="5">
    <location>
        <begin position="92"/>
        <end position="105"/>
    </location>
</feature>
<evidence type="ECO:0000256" key="5">
    <source>
        <dbReference type="SAM" id="MobiDB-lite"/>
    </source>
</evidence>
<comment type="subcellular location">
    <subcellularLocation>
        <location evidence="1">Membrane</location>
        <topology evidence="1">Multi-pass membrane protein</topology>
    </subcellularLocation>
</comment>
<evidence type="ECO:0000256" key="1">
    <source>
        <dbReference type="ARBA" id="ARBA00004141"/>
    </source>
</evidence>
<protein>
    <recommendedName>
        <fullName evidence="7">CGL160/ATPI domain-containing protein</fullName>
    </recommendedName>
</protein>
<dbReference type="Pfam" id="PF24763">
    <property type="entry name" value="CGL160_C"/>
    <property type="match status" value="1"/>
</dbReference>